<gene>
    <name evidence="4" type="ORF">ACFPZN_27540</name>
</gene>
<proteinExistence type="predicted"/>
<keyword evidence="4" id="KW-0378">Hydrolase</keyword>
<dbReference type="RefSeq" id="WP_378285116.1">
    <property type="nucleotide sequence ID" value="NZ_JBHSON010000042.1"/>
</dbReference>
<feature type="transmembrane region" description="Helical" evidence="2">
    <location>
        <begin position="145"/>
        <end position="162"/>
    </location>
</feature>
<feature type="transmembrane region" description="Helical" evidence="2">
    <location>
        <begin position="12"/>
        <end position="43"/>
    </location>
</feature>
<organism evidence="4 5">
    <name type="scientific">Actinomadura rugatobispora</name>
    <dbReference type="NCBI Taxonomy" id="1994"/>
    <lineage>
        <taxon>Bacteria</taxon>
        <taxon>Bacillati</taxon>
        <taxon>Actinomycetota</taxon>
        <taxon>Actinomycetes</taxon>
        <taxon>Streptosporangiales</taxon>
        <taxon>Thermomonosporaceae</taxon>
        <taxon>Actinomadura</taxon>
    </lineage>
</organism>
<feature type="transmembrane region" description="Helical" evidence="2">
    <location>
        <begin position="215"/>
        <end position="235"/>
    </location>
</feature>
<feature type="transmembrane region" description="Helical" evidence="2">
    <location>
        <begin position="103"/>
        <end position="125"/>
    </location>
</feature>
<protein>
    <submittedName>
        <fullName evidence="4">CPBP family intramembrane glutamic endopeptidase</fullName>
        <ecNumber evidence="4">3.4.-.-</ecNumber>
    </submittedName>
</protein>
<keyword evidence="5" id="KW-1185">Reference proteome</keyword>
<evidence type="ECO:0000259" key="3">
    <source>
        <dbReference type="Pfam" id="PF02517"/>
    </source>
</evidence>
<dbReference type="Proteomes" id="UP001596074">
    <property type="component" value="Unassembled WGS sequence"/>
</dbReference>
<keyword evidence="2" id="KW-0472">Membrane</keyword>
<name>A0ABW1A4C7_9ACTN</name>
<feature type="transmembrane region" description="Helical" evidence="2">
    <location>
        <begin position="273"/>
        <end position="294"/>
    </location>
</feature>
<feature type="transmembrane region" description="Helical" evidence="2">
    <location>
        <begin position="242"/>
        <end position="261"/>
    </location>
</feature>
<evidence type="ECO:0000313" key="5">
    <source>
        <dbReference type="Proteomes" id="UP001596074"/>
    </source>
</evidence>
<evidence type="ECO:0000313" key="4">
    <source>
        <dbReference type="EMBL" id="MFC5749391.1"/>
    </source>
</evidence>
<sequence length="352" mass="37210">MARTAVHRWWRPWVGTLAILFGGFSSVMVLGIGAMVIAAVVTGEVPDGTGSGTTILGNEIADLGFNLAALAVFLPFAMLVPWWVQRRRPGTVSSVVGRLRWRWLLVCAGLALAFCAVSLGTSWVAGLAVDDPAPAAEQWVGWERFLVAAALIVALVPFQASAEEYVFRGWLLQAVGACTLETRRGRVGRALSVVFRTPWPGIVIGSALFTSGHGYTGWGMLDVFVFGAIAGWMTVRSGGLEAAIALHVFNNLMAFLIPAAVGQLDIVQGAVPWQYVVADVIPMVLYAVAVTWLVKRLRIQTVVPDPDAAALASPEAPAPPAGPEAEHAGATAPGDPVDDVPDAQISPGTGWR</sequence>
<comment type="caution">
    <text evidence="4">The sequence shown here is derived from an EMBL/GenBank/DDBJ whole genome shotgun (WGS) entry which is preliminary data.</text>
</comment>
<dbReference type="GO" id="GO:0016787">
    <property type="term" value="F:hydrolase activity"/>
    <property type="evidence" value="ECO:0007669"/>
    <property type="project" value="UniProtKB-KW"/>
</dbReference>
<dbReference type="Pfam" id="PF02517">
    <property type="entry name" value="Rce1-like"/>
    <property type="match status" value="1"/>
</dbReference>
<evidence type="ECO:0000256" key="2">
    <source>
        <dbReference type="SAM" id="Phobius"/>
    </source>
</evidence>
<evidence type="ECO:0000256" key="1">
    <source>
        <dbReference type="SAM" id="MobiDB-lite"/>
    </source>
</evidence>
<keyword evidence="2" id="KW-0812">Transmembrane</keyword>
<feature type="domain" description="CAAX prenyl protease 2/Lysostaphin resistance protein A-like" evidence="3">
    <location>
        <begin position="149"/>
        <end position="253"/>
    </location>
</feature>
<feature type="transmembrane region" description="Helical" evidence="2">
    <location>
        <begin position="63"/>
        <end position="83"/>
    </location>
</feature>
<reference evidence="5" key="1">
    <citation type="journal article" date="2019" name="Int. J. Syst. Evol. Microbiol.">
        <title>The Global Catalogue of Microorganisms (GCM) 10K type strain sequencing project: providing services to taxonomists for standard genome sequencing and annotation.</title>
        <authorList>
            <consortium name="The Broad Institute Genomics Platform"/>
            <consortium name="The Broad Institute Genome Sequencing Center for Infectious Disease"/>
            <person name="Wu L."/>
            <person name="Ma J."/>
        </authorList>
    </citation>
    <scope>NUCLEOTIDE SEQUENCE [LARGE SCALE GENOMIC DNA]</scope>
    <source>
        <strain evidence="5">KCTC 42087</strain>
    </source>
</reference>
<accession>A0ABW1A4C7</accession>
<feature type="region of interest" description="Disordered" evidence="1">
    <location>
        <begin position="309"/>
        <end position="352"/>
    </location>
</feature>
<dbReference type="EC" id="3.4.-.-" evidence="4"/>
<keyword evidence="2" id="KW-1133">Transmembrane helix</keyword>
<dbReference type="InterPro" id="IPR003675">
    <property type="entry name" value="Rce1/LyrA-like_dom"/>
</dbReference>
<feature type="transmembrane region" description="Helical" evidence="2">
    <location>
        <begin position="190"/>
        <end position="209"/>
    </location>
</feature>
<dbReference type="EMBL" id="JBHSON010000042">
    <property type="protein sequence ID" value="MFC5749391.1"/>
    <property type="molecule type" value="Genomic_DNA"/>
</dbReference>